<evidence type="ECO:0000256" key="1">
    <source>
        <dbReference type="SAM" id="MobiDB-lite"/>
    </source>
</evidence>
<feature type="compositionally biased region" description="Basic and acidic residues" evidence="1">
    <location>
        <begin position="40"/>
        <end position="49"/>
    </location>
</feature>
<reference evidence="2 3" key="1">
    <citation type="journal article" date="2019" name="Commun. Biol.">
        <title>The bagworm genome reveals a unique fibroin gene that provides high tensile strength.</title>
        <authorList>
            <person name="Kono N."/>
            <person name="Nakamura H."/>
            <person name="Ohtoshi R."/>
            <person name="Tomita M."/>
            <person name="Numata K."/>
            <person name="Arakawa K."/>
        </authorList>
    </citation>
    <scope>NUCLEOTIDE SEQUENCE [LARGE SCALE GENOMIC DNA]</scope>
</reference>
<proteinExistence type="predicted"/>
<sequence>MARQTGDRSGVILSYLRINSVWRRERAANDTENDILFRGAESKASEKNRSSPPARRPAHEYFMGERQRRNDRFYRLKIRRKLREMTHRYTHFFLFSGNILPPIRDPDGESSPRGPNAGDEPRRYCDPHKSGHILEICSLGGVGLAGNTCRKDKPLMRRNIRPKITSYGLPRRARRPPARRPSTRCRYFAGIALTLVSISTQPYTGISRNHTYVQEAGRSAGGAALPARAPRTGKFRLEQ</sequence>
<feature type="compositionally biased region" description="Low complexity" evidence="1">
    <location>
        <begin position="218"/>
        <end position="230"/>
    </location>
</feature>
<dbReference type="EMBL" id="BGZK01000349">
    <property type="protein sequence ID" value="GBP38457.1"/>
    <property type="molecule type" value="Genomic_DNA"/>
</dbReference>
<dbReference type="AlphaFoldDB" id="A0A4C1VJJ2"/>
<comment type="caution">
    <text evidence="2">The sequence shown here is derived from an EMBL/GenBank/DDBJ whole genome shotgun (WGS) entry which is preliminary data.</text>
</comment>
<evidence type="ECO:0000313" key="2">
    <source>
        <dbReference type="EMBL" id="GBP38457.1"/>
    </source>
</evidence>
<dbReference type="Proteomes" id="UP000299102">
    <property type="component" value="Unassembled WGS sequence"/>
</dbReference>
<accession>A0A4C1VJJ2</accession>
<keyword evidence="3" id="KW-1185">Reference proteome</keyword>
<gene>
    <name evidence="2" type="ORF">EVAR_23663_1</name>
</gene>
<protein>
    <submittedName>
        <fullName evidence="2">Uncharacterized protein</fullName>
    </submittedName>
</protein>
<organism evidence="2 3">
    <name type="scientific">Eumeta variegata</name>
    <name type="common">Bagworm moth</name>
    <name type="synonym">Eumeta japonica</name>
    <dbReference type="NCBI Taxonomy" id="151549"/>
    <lineage>
        <taxon>Eukaryota</taxon>
        <taxon>Metazoa</taxon>
        <taxon>Ecdysozoa</taxon>
        <taxon>Arthropoda</taxon>
        <taxon>Hexapoda</taxon>
        <taxon>Insecta</taxon>
        <taxon>Pterygota</taxon>
        <taxon>Neoptera</taxon>
        <taxon>Endopterygota</taxon>
        <taxon>Lepidoptera</taxon>
        <taxon>Glossata</taxon>
        <taxon>Ditrysia</taxon>
        <taxon>Tineoidea</taxon>
        <taxon>Psychidae</taxon>
        <taxon>Oiketicinae</taxon>
        <taxon>Eumeta</taxon>
    </lineage>
</organism>
<feature type="region of interest" description="Disordered" evidence="1">
    <location>
        <begin position="103"/>
        <end position="123"/>
    </location>
</feature>
<feature type="region of interest" description="Disordered" evidence="1">
    <location>
        <begin position="39"/>
        <end position="64"/>
    </location>
</feature>
<evidence type="ECO:0000313" key="3">
    <source>
        <dbReference type="Proteomes" id="UP000299102"/>
    </source>
</evidence>
<feature type="region of interest" description="Disordered" evidence="1">
    <location>
        <begin position="218"/>
        <end position="239"/>
    </location>
</feature>
<name>A0A4C1VJJ2_EUMVA</name>